<dbReference type="InterPro" id="IPR013785">
    <property type="entry name" value="Aldolase_TIM"/>
</dbReference>
<evidence type="ECO:0000256" key="9">
    <source>
        <dbReference type="ARBA" id="ARBA00023014"/>
    </source>
</evidence>
<evidence type="ECO:0000256" key="6">
    <source>
        <dbReference type="ARBA" id="ARBA00022723"/>
    </source>
</evidence>
<reference evidence="12 13" key="1">
    <citation type="submission" date="2015-06" db="EMBL/GenBank/DDBJ databases">
        <authorList>
            <person name="Ju K.-S."/>
            <person name="Doroghazi J.R."/>
            <person name="Metcalf W.W."/>
        </authorList>
    </citation>
    <scope>NUCLEOTIDE SEQUENCE [LARGE SCALE GENOMIC DNA]</scope>
    <source>
        <strain evidence="12 13">NRRL 3414</strain>
    </source>
</reference>
<dbReference type="Gene3D" id="3.50.50.60">
    <property type="entry name" value="FAD/NAD(P)-binding domain"/>
    <property type="match status" value="1"/>
</dbReference>
<dbReference type="GO" id="GO:0016491">
    <property type="term" value="F:oxidoreductase activity"/>
    <property type="evidence" value="ECO:0007669"/>
    <property type="project" value="UniProtKB-KW"/>
</dbReference>
<comment type="similarity">
    <text evidence="3">In the N-terminal section; belongs to the NADH:flavin oxidoreductase/NADH oxidase family.</text>
</comment>
<keyword evidence="6" id="KW-0479">Metal-binding</keyword>
<accession>A0A0J7ZL13</accession>
<keyword evidence="7" id="KW-0560">Oxidoreductase</keyword>
<evidence type="ECO:0000259" key="10">
    <source>
        <dbReference type="Pfam" id="PF00724"/>
    </source>
</evidence>
<sequence>MSRLTHLTSPFQLGKLTVRNRIVSTPHTTRFPRDGYITDDYIDYYREKARGGVGLLQCFGSMTVHPSSPYQDWGTVKNWDDSSLPTFEKFAEEMHRWGAKVMAQITHRGRRGNGSVTEQALVAPSPVPEKVSRTVPRALRVDEIREIVAAYAAAARRLQRAGFDGAEISGYARHLIDQFWSPQINQRDDEYGGSFVNRMRFGVEVIESVREAVGSDFTVGLRISGDELIPGGRGIEGAKEIVAYLDQLGCLDYFSVAGATGEPVSIGHRVIPAFDAPQGVYAQYAAEVRKATDLPVLYTGRVSDPEFADSLIADGICDLVGMTRALIADPHLPNKVAADALQDVKPCVAMQQGCVGRGPQGLYTGCTHNPVIGREKELVDIAPARTTRRVLVIGGGPGGLEAARVASSRGHQVTLLEARPFLGGRVAISSRAPMRPEWGHSIDWLVRQVREAGVEVRTGVEANARLVAEFDPDAVVVATGSTPHLPQLPGADLLGVITAEDVFAHPPQLATGASCLVIDLFGNAEAGLAAHALAVTGSRVRILTPYHMIAEMEEKSTREPVYDNLCRAGVEIITDQEVVAIRPGDSLTVDLEQVYTRDAGSIEGLELVVFSDGARPRDGLYEELRPGPWETHLVGDAVAPRGILEAMLEATRVARQL</sequence>
<evidence type="ECO:0000313" key="13">
    <source>
        <dbReference type="Proteomes" id="UP000037432"/>
    </source>
</evidence>
<dbReference type="PRINTS" id="PR00411">
    <property type="entry name" value="PNDRDTASEI"/>
</dbReference>
<name>A0A0J7ZL13_STRVR</name>
<evidence type="ECO:0008006" key="14">
    <source>
        <dbReference type="Google" id="ProtNLM"/>
    </source>
</evidence>
<dbReference type="EMBL" id="LFNT01000003">
    <property type="protein sequence ID" value="KMS76589.1"/>
    <property type="molecule type" value="Genomic_DNA"/>
</dbReference>
<dbReference type="PANTHER" id="PTHR42917:SF2">
    <property type="entry name" value="2,4-DIENOYL-COA REDUCTASE [(2E)-ENOYL-COA-PRODUCING]"/>
    <property type="match status" value="1"/>
</dbReference>
<evidence type="ECO:0000256" key="5">
    <source>
        <dbReference type="ARBA" id="ARBA00022643"/>
    </source>
</evidence>
<dbReference type="InterPro" id="IPR051793">
    <property type="entry name" value="NADH:flavin_oxidoreductase"/>
</dbReference>
<dbReference type="GO" id="GO:0051536">
    <property type="term" value="F:iron-sulfur cluster binding"/>
    <property type="evidence" value="ECO:0007669"/>
    <property type="project" value="UniProtKB-KW"/>
</dbReference>
<dbReference type="Proteomes" id="UP000037432">
    <property type="component" value="Unassembled WGS sequence"/>
</dbReference>
<evidence type="ECO:0000313" key="12">
    <source>
        <dbReference type="EMBL" id="KMS76589.1"/>
    </source>
</evidence>
<evidence type="ECO:0000256" key="2">
    <source>
        <dbReference type="ARBA" id="ARBA00001966"/>
    </source>
</evidence>
<dbReference type="GO" id="GO:0046872">
    <property type="term" value="F:metal ion binding"/>
    <property type="evidence" value="ECO:0007669"/>
    <property type="project" value="UniProtKB-KW"/>
</dbReference>
<comment type="cofactor">
    <cofactor evidence="2">
        <name>[4Fe-4S] cluster</name>
        <dbReference type="ChEBI" id="CHEBI:49883"/>
    </cofactor>
</comment>
<gene>
    <name evidence="12" type="ORF">ACM01_05315</name>
</gene>
<dbReference type="RefSeq" id="WP_053195849.1">
    <property type="nucleotide sequence ID" value="NZ_LFNT01000003.1"/>
</dbReference>
<keyword evidence="8" id="KW-0408">Iron</keyword>
<dbReference type="SUPFAM" id="SSF51905">
    <property type="entry name" value="FAD/NAD(P)-binding domain"/>
    <property type="match status" value="1"/>
</dbReference>
<dbReference type="InterPro" id="IPR023753">
    <property type="entry name" value="FAD/NAD-binding_dom"/>
</dbReference>
<dbReference type="InterPro" id="IPR001155">
    <property type="entry name" value="OxRdtase_FMN_N"/>
</dbReference>
<dbReference type="GO" id="GO:0010181">
    <property type="term" value="F:FMN binding"/>
    <property type="evidence" value="ECO:0007669"/>
    <property type="project" value="InterPro"/>
</dbReference>
<dbReference type="Pfam" id="PF07992">
    <property type="entry name" value="Pyr_redox_2"/>
    <property type="match status" value="1"/>
</dbReference>
<feature type="domain" description="FAD/NAD(P)-binding" evidence="11">
    <location>
        <begin position="389"/>
        <end position="623"/>
    </location>
</feature>
<comment type="caution">
    <text evidence="12">The sequence shown here is derived from an EMBL/GenBank/DDBJ whole genome shotgun (WGS) entry which is preliminary data.</text>
</comment>
<keyword evidence="4" id="KW-0285">Flavoprotein</keyword>
<dbReference type="PANTHER" id="PTHR42917">
    <property type="entry name" value="2,4-DIENOYL-COA REDUCTASE"/>
    <property type="match status" value="1"/>
</dbReference>
<evidence type="ECO:0000256" key="1">
    <source>
        <dbReference type="ARBA" id="ARBA00001917"/>
    </source>
</evidence>
<dbReference type="PATRIC" id="fig|1938.3.peg.4994"/>
<dbReference type="InterPro" id="IPR036188">
    <property type="entry name" value="FAD/NAD-bd_sf"/>
</dbReference>
<protein>
    <recommendedName>
        <fullName evidence="14">NADH:flavin oxidoreductase</fullName>
    </recommendedName>
</protein>
<dbReference type="OrthoDB" id="3169239at2"/>
<dbReference type="SUPFAM" id="SSF51395">
    <property type="entry name" value="FMN-linked oxidoreductases"/>
    <property type="match status" value="1"/>
</dbReference>
<evidence type="ECO:0000256" key="4">
    <source>
        <dbReference type="ARBA" id="ARBA00022630"/>
    </source>
</evidence>
<dbReference type="AlphaFoldDB" id="A0A0J7ZL13"/>
<keyword evidence="9" id="KW-0411">Iron-sulfur</keyword>
<evidence type="ECO:0000256" key="7">
    <source>
        <dbReference type="ARBA" id="ARBA00023002"/>
    </source>
</evidence>
<evidence type="ECO:0000256" key="3">
    <source>
        <dbReference type="ARBA" id="ARBA00011048"/>
    </source>
</evidence>
<evidence type="ECO:0000256" key="8">
    <source>
        <dbReference type="ARBA" id="ARBA00023004"/>
    </source>
</evidence>
<proteinExistence type="inferred from homology"/>
<organism evidence="12 13">
    <name type="scientific">Streptomyces viridochromogenes</name>
    <dbReference type="NCBI Taxonomy" id="1938"/>
    <lineage>
        <taxon>Bacteria</taxon>
        <taxon>Bacillati</taxon>
        <taxon>Actinomycetota</taxon>
        <taxon>Actinomycetes</taxon>
        <taxon>Kitasatosporales</taxon>
        <taxon>Streptomycetaceae</taxon>
        <taxon>Streptomyces</taxon>
    </lineage>
</organism>
<comment type="cofactor">
    <cofactor evidence="1">
        <name>FMN</name>
        <dbReference type="ChEBI" id="CHEBI:58210"/>
    </cofactor>
</comment>
<keyword evidence="5" id="KW-0288">FMN</keyword>
<dbReference type="Pfam" id="PF00724">
    <property type="entry name" value="Oxidored_FMN"/>
    <property type="match status" value="1"/>
</dbReference>
<evidence type="ECO:0000259" key="11">
    <source>
        <dbReference type="Pfam" id="PF07992"/>
    </source>
</evidence>
<dbReference type="PRINTS" id="PR00368">
    <property type="entry name" value="FADPNR"/>
</dbReference>
<dbReference type="Gene3D" id="3.40.50.720">
    <property type="entry name" value="NAD(P)-binding Rossmann-like Domain"/>
    <property type="match status" value="1"/>
</dbReference>
<dbReference type="Gene3D" id="3.20.20.70">
    <property type="entry name" value="Aldolase class I"/>
    <property type="match status" value="1"/>
</dbReference>
<feature type="domain" description="NADH:flavin oxidoreductase/NADH oxidase N-terminal" evidence="10">
    <location>
        <begin position="8"/>
        <end position="338"/>
    </location>
</feature>